<evidence type="ECO:0000256" key="1">
    <source>
        <dbReference type="SAM" id="MobiDB-lite"/>
    </source>
</evidence>
<feature type="chain" id="PRO_5037126511" evidence="3">
    <location>
        <begin position="22"/>
        <end position="110"/>
    </location>
</feature>
<accession>A0A914LY23</accession>
<keyword evidence="4" id="KW-1185">Reference proteome</keyword>
<evidence type="ECO:0000256" key="2">
    <source>
        <dbReference type="SAM" id="Phobius"/>
    </source>
</evidence>
<keyword evidence="3" id="KW-0732">Signal</keyword>
<feature type="compositionally biased region" description="Basic residues" evidence="1">
    <location>
        <begin position="99"/>
        <end position="110"/>
    </location>
</feature>
<keyword evidence="2" id="KW-1133">Transmembrane helix</keyword>
<feature type="transmembrane region" description="Helical" evidence="2">
    <location>
        <begin position="58"/>
        <end position="77"/>
    </location>
</feature>
<feature type="signal peptide" evidence="3">
    <location>
        <begin position="1"/>
        <end position="21"/>
    </location>
</feature>
<dbReference type="AlphaFoldDB" id="A0A914LY23"/>
<dbReference type="Proteomes" id="UP000887563">
    <property type="component" value="Unplaced"/>
</dbReference>
<reference evidence="5" key="1">
    <citation type="submission" date="2022-11" db="UniProtKB">
        <authorList>
            <consortium name="WormBaseParasite"/>
        </authorList>
    </citation>
    <scope>IDENTIFICATION</scope>
</reference>
<sequence length="110" mass="12384">MRKNNRGGLIFLHFLFCPSSSVFVSVRARTCFVGPSSSSVFVSVRLRPCFVGPSSSSVFVSFRVCLCPVFCLSVYVCRQTQTKTTDKTRTNTDRGLHVQTKHGRKRTEEK</sequence>
<feature type="region of interest" description="Disordered" evidence="1">
    <location>
        <begin position="83"/>
        <end position="110"/>
    </location>
</feature>
<keyword evidence="2" id="KW-0472">Membrane</keyword>
<protein>
    <submittedName>
        <fullName evidence="5">Secreted protein</fullName>
    </submittedName>
</protein>
<name>A0A914LY23_MELIC</name>
<evidence type="ECO:0000313" key="4">
    <source>
        <dbReference type="Proteomes" id="UP000887563"/>
    </source>
</evidence>
<evidence type="ECO:0000313" key="5">
    <source>
        <dbReference type="WBParaSite" id="Minc3s00932g19024"/>
    </source>
</evidence>
<feature type="compositionally biased region" description="Basic and acidic residues" evidence="1">
    <location>
        <begin position="84"/>
        <end position="96"/>
    </location>
</feature>
<dbReference type="WBParaSite" id="Minc3s00932g19024">
    <property type="protein sequence ID" value="Minc3s00932g19024"/>
    <property type="gene ID" value="Minc3s00932g19024"/>
</dbReference>
<evidence type="ECO:0000256" key="3">
    <source>
        <dbReference type="SAM" id="SignalP"/>
    </source>
</evidence>
<proteinExistence type="predicted"/>
<organism evidence="4 5">
    <name type="scientific">Meloidogyne incognita</name>
    <name type="common">Southern root-knot nematode worm</name>
    <name type="synonym">Oxyuris incognita</name>
    <dbReference type="NCBI Taxonomy" id="6306"/>
    <lineage>
        <taxon>Eukaryota</taxon>
        <taxon>Metazoa</taxon>
        <taxon>Ecdysozoa</taxon>
        <taxon>Nematoda</taxon>
        <taxon>Chromadorea</taxon>
        <taxon>Rhabditida</taxon>
        <taxon>Tylenchina</taxon>
        <taxon>Tylenchomorpha</taxon>
        <taxon>Tylenchoidea</taxon>
        <taxon>Meloidogynidae</taxon>
        <taxon>Meloidogyninae</taxon>
        <taxon>Meloidogyne</taxon>
        <taxon>Meloidogyne incognita group</taxon>
    </lineage>
</organism>
<keyword evidence="2" id="KW-0812">Transmembrane</keyword>